<dbReference type="AlphaFoldDB" id="A0A0K6GKE9"/>
<name>A0A0K6GKE9_9BACL</name>
<sequence length="57" mass="6728">MNENILFLVSFSIILAFFLLIEFLFKKRKGDEVAIRSFVVRFVSIVIFVYIIKLTIL</sequence>
<evidence type="ECO:0000313" key="2">
    <source>
        <dbReference type="Proteomes" id="UP000182738"/>
    </source>
</evidence>
<dbReference type="Proteomes" id="UP000182738">
    <property type="component" value="Unassembled WGS sequence"/>
</dbReference>
<proteinExistence type="predicted"/>
<protein>
    <submittedName>
        <fullName evidence="1">Uncharacterized protein</fullName>
    </submittedName>
</protein>
<gene>
    <name evidence="1" type="ORF">Ga0061060_10328</name>
</gene>
<organism evidence="1 2">
    <name type="scientific">Anoxybacillus suryakundensis</name>
    <dbReference type="NCBI Taxonomy" id="1325335"/>
    <lineage>
        <taxon>Bacteria</taxon>
        <taxon>Bacillati</taxon>
        <taxon>Bacillota</taxon>
        <taxon>Bacilli</taxon>
        <taxon>Bacillales</taxon>
        <taxon>Anoxybacillaceae</taxon>
        <taxon>Anoxybacillus</taxon>
    </lineage>
</organism>
<keyword evidence="2" id="KW-1185">Reference proteome</keyword>
<reference evidence="2" key="1">
    <citation type="submission" date="2015-08" db="EMBL/GenBank/DDBJ databases">
        <authorList>
            <person name="Varghese N."/>
        </authorList>
    </citation>
    <scope>NUCLEOTIDE SEQUENCE [LARGE SCALE GENOMIC DNA]</scope>
    <source>
        <strain evidence="2">DSM 27374</strain>
    </source>
</reference>
<evidence type="ECO:0000313" key="1">
    <source>
        <dbReference type="EMBL" id="CUA79209.1"/>
    </source>
</evidence>
<dbReference type="STRING" id="1325335.GCA_001418025_00515"/>
<accession>A0A0K6GKE9</accession>
<dbReference type="EMBL" id="CYGZ01000003">
    <property type="protein sequence ID" value="CUA79209.1"/>
    <property type="molecule type" value="Genomic_DNA"/>
</dbReference>